<evidence type="ECO:0000313" key="2">
    <source>
        <dbReference type="EMBL" id="GGM48022.1"/>
    </source>
</evidence>
<evidence type="ECO:0000313" key="3">
    <source>
        <dbReference type="Proteomes" id="UP000656367"/>
    </source>
</evidence>
<dbReference type="OrthoDB" id="350257at2157"/>
<feature type="region of interest" description="Disordered" evidence="1">
    <location>
        <begin position="1"/>
        <end position="35"/>
    </location>
</feature>
<feature type="compositionally biased region" description="Basic and acidic residues" evidence="1">
    <location>
        <begin position="166"/>
        <end position="178"/>
    </location>
</feature>
<dbReference type="RefSeq" id="WP_188853479.1">
    <property type="nucleotide sequence ID" value="NZ_BMON01000003.1"/>
</dbReference>
<reference evidence="2" key="1">
    <citation type="journal article" date="2014" name="Int. J. Syst. Evol. Microbiol.">
        <title>Complete genome sequence of Corynebacterium casei LMG S-19264T (=DSM 44701T), isolated from a smear-ripened cheese.</title>
        <authorList>
            <consortium name="US DOE Joint Genome Institute (JGI-PGF)"/>
            <person name="Walter F."/>
            <person name="Albersmeier A."/>
            <person name="Kalinowski J."/>
            <person name="Ruckert C."/>
        </authorList>
    </citation>
    <scope>NUCLEOTIDE SEQUENCE</scope>
    <source>
        <strain evidence="2">JCM 15759</strain>
    </source>
</reference>
<dbReference type="Proteomes" id="UP000656367">
    <property type="component" value="Unassembled WGS sequence"/>
</dbReference>
<gene>
    <name evidence="2" type="ORF">GCM10009006_31560</name>
</gene>
<feature type="region of interest" description="Disordered" evidence="1">
    <location>
        <begin position="138"/>
        <end position="196"/>
    </location>
</feature>
<sequence>MTKRSAKRTKRTEKRKDGIQREGVTDSIPEPSYSVGVKKTTAEAIDNAQKPQRFAFEIQPHVITSKPLPVVQRKPGLRETLRITPITIETGGSFSDETYPEIDPAVPRLRIWESARIQPVTPLHSSLESVEVGLPPRNLMQVEPLEDDRDITSTEGDTSTESVSVTEEKQSDSRKETDTSVEGSDEGAGDAGLRTPPDLYDLLFKMPAGSISMDEPVCIVAGTRKSERYRQTLETLCREQFRQIVGGRPLADLFTSGEAASVEDTRVQNRISSLDDSDSDYFGFVSRVEEKEGITRELIEEKGDADLERLHSRIDEFFTQTLGYLLLFVDEQFAGALYENLRSTKDVRESVNIRPLRVRDLPDDVKRELVRLAWGDVYLETDQRDLDTLFHAGEEKFKQAIEPDQGVIEEITSHNQGEESYLHYLLKCFVVDFLLRQENLDPAGDHPWEDMRERVQTETEPWAHSEIRPDVYNSKTKEVYEIETLFGSDHRTINRTIEKYEGVNIKRINIIIPNLTCLRNLKTINRKTNEKFGNMFQNEVEFWAVDANHGDLFPVRELVRRLVDLNERAEDLA</sequence>
<feature type="compositionally biased region" description="Basic residues" evidence="1">
    <location>
        <begin position="1"/>
        <end position="13"/>
    </location>
</feature>
<name>A0A830FQX0_HALAR</name>
<accession>A0A830FQX0</accession>
<evidence type="ECO:0000256" key="1">
    <source>
        <dbReference type="SAM" id="MobiDB-lite"/>
    </source>
</evidence>
<organism evidence="2 3">
    <name type="scientific">Haloarcula argentinensis</name>
    <dbReference type="NCBI Taxonomy" id="43776"/>
    <lineage>
        <taxon>Archaea</taxon>
        <taxon>Methanobacteriati</taxon>
        <taxon>Methanobacteriota</taxon>
        <taxon>Stenosarchaea group</taxon>
        <taxon>Halobacteria</taxon>
        <taxon>Halobacteriales</taxon>
        <taxon>Haloarculaceae</taxon>
        <taxon>Haloarcula</taxon>
    </lineage>
</organism>
<feature type="compositionally biased region" description="Basic and acidic residues" evidence="1">
    <location>
        <begin position="14"/>
        <end position="24"/>
    </location>
</feature>
<comment type="caution">
    <text evidence="2">The sequence shown here is derived from an EMBL/GenBank/DDBJ whole genome shotgun (WGS) entry which is preliminary data.</text>
</comment>
<proteinExistence type="predicted"/>
<dbReference type="EMBL" id="BMON01000003">
    <property type="protein sequence ID" value="GGM48022.1"/>
    <property type="molecule type" value="Genomic_DNA"/>
</dbReference>
<protein>
    <submittedName>
        <fullName evidence="2">Uncharacterized protein</fullName>
    </submittedName>
</protein>
<reference evidence="2" key="2">
    <citation type="submission" date="2020-09" db="EMBL/GenBank/DDBJ databases">
        <authorList>
            <person name="Sun Q."/>
            <person name="Ohkuma M."/>
        </authorList>
    </citation>
    <scope>NUCLEOTIDE SEQUENCE</scope>
    <source>
        <strain evidence="2">JCM 15759</strain>
    </source>
</reference>
<feature type="compositionally biased region" description="Polar residues" evidence="1">
    <location>
        <begin position="153"/>
        <end position="165"/>
    </location>
</feature>
<dbReference type="AlphaFoldDB" id="A0A830FQX0"/>